<keyword evidence="3" id="KW-1185">Reference proteome</keyword>
<feature type="compositionally biased region" description="Basic and acidic residues" evidence="1">
    <location>
        <begin position="431"/>
        <end position="446"/>
    </location>
</feature>
<dbReference type="Pfam" id="PF20175">
    <property type="entry name" value="Tra1_central"/>
    <property type="match status" value="1"/>
</dbReference>
<dbReference type="SUPFAM" id="SSF48371">
    <property type="entry name" value="ARM repeat"/>
    <property type="match status" value="2"/>
</dbReference>
<dbReference type="GO" id="GO:0006281">
    <property type="term" value="P:DNA repair"/>
    <property type="evidence" value="ECO:0007669"/>
    <property type="project" value="TreeGrafter"/>
</dbReference>
<accession>A0AAW1NKV8</accession>
<protein>
    <recommendedName>
        <fullName evidence="4">Non-specific serine/threonine protein kinase</fullName>
    </recommendedName>
</protein>
<evidence type="ECO:0008006" key="4">
    <source>
        <dbReference type="Google" id="ProtNLM"/>
    </source>
</evidence>
<dbReference type="PANTHER" id="PTHR11139:SF1">
    <property type="entry name" value="TRANSFORMATION_TRANSCRIPTION DOMAIN-ASSOCIATED PROTEIN"/>
    <property type="match status" value="1"/>
</dbReference>
<feature type="region of interest" description="Disordered" evidence="1">
    <location>
        <begin position="1115"/>
        <end position="1135"/>
    </location>
</feature>
<dbReference type="GO" id="GO:0000124">
    <property type="term" value="C:SAGA complex"/>
    <property type="evidence" value="ECO:0007669"/>
    <property type="project" value="TreeGrafter"/>
</dbReference>
<dbReference type="Pfam" id="PF20206">
    <property type="entry name" value="Tra1_ring"/>
    <property type="match status" value="1"/>
</dbReference>
<dbReference type="InterPro" id="IPR046805">
    <property type="entry name" value="Tra1_ring"/>
</dbReference>
<reference evidence="2 3" key="1">
    <citation type="journal article" date="2024" name="Nat. Commun.">
        <title>Phylogenomics reveals the evolutionary origins of lichenization in chlorophyte algae.</title>
        <authorList>
            <person name="Puginier C."/>
            <person name="Libourel C."/>
            <person name="Otte J."/>
            <person name="Skaloud P."/>
            <person name="Haon M."/>
            <person name="Grisel S."/>
            <person name="Petersen M."/>
            <person name="Berrin J.G."/>
            <person name="Delaux P.M."/>
            <person name="Dal Grande F."/>
            <person name="Keller J."/>
        </authorList>
    </citation>
    <scope>NUCLEOTIDE SEQUENCE [LARGE SCALE GENOMIC DNA]</scope>
    <source>
        <strain evidence="2 3">SAG 2036</strain>
    </source>
</reference>
<feature type="compositionally biased region" description="Low complexity" evidence="1">
    <location>
        <begin position="453"/>
        <end position="476"/>
    </location>
</feature>
<dbReference type="GO" id="GO:0035267">
    <property type="term" value="C:NuA4 histone acetyltransferase complex"/>
    <property type="evidence" value="ECO:0007669"/>
    <property type="project" value="TreeGrafter"/>
</dbReference>
<feature type="region of interest" description="Disordered" evidence="1">
    <location>
        <begin position="1540"/>
        <end position="1563"/>
    </location>
</feature>
<feature type="compositionally biased region" description="Polar residues" evidence="1">
    <location>
        <begin position="1337"/>
        <end position="1346"/>
    </location>
</feature>
<dbReference type="InterPro" id="IPR016024">
    <property type="entry name" value="ARM-type_fold"/>
</dbReference>
<dbReference type="PANTHER" id="PTHR11139">
    <property type="entry name" value="ATAXIA TELANGIECTASIA MUTATED ATM -RELATED"/>
    <property type="match status" value="1"/>
</dbReference>
<dbReference type="Proteomes" id="UP001465755">
    <property type="component" value="Unassembled WGS sequence"/>
</dbReference>
<evidence type="ECO:0000256" key="1">
    <source>
        <dbReference type="SAM" id="MobiDB-lite"/>
    </source>
</evidence>
<name>A0AAW1NKV8_9CHLO</name>
<evidence type="ECO:0000313" key="2">
    <source>
        <dbReference type="EMBL" id="KAK9790102.1"/>
    </source>
</evidence>
<sequence length="2222" mass="242429">MLTKVGFAAHAAALQAPETSIEQRIVLARDVCDSIELVHTNECPQFLQAFSGPFIDILGTVPPALVDSPAHKLRNTILAALSRLPMIEALKPYALDLLRACVKVLSEDNEENALVASRIAFDLHKTFRPTLEKPVPDFLEFARKLYENVRATYTHFFETLPQQGGPIPPTHLSSSLCSFKVLAETPLQVMFLLNLYARIAGANYVPTLLPLMVTAVTLPEPDVAALPEALQAVHVDFKSAQVKTLSFLTYLLRVNGPLVTPHKDTIAKALVRALQSCPDVVPMRKELLVATRHGLLQLKQSFYEQLEVLLEEGVLVGKGRACLAELRPLAFSMLAELIHHVRQDLKLPQLVRIIYLFSRNIHDDSLPVNVQCTSVRLLLNLVEVMFARRNDLRTAEAHRMLLVRSLDAFVAKLSAIKRSLVQLLPLDKEQPKTEGADKDAAKDSETNKTGTDSSAGQSAAAREAAAATAGDAGTTAVQGKQVSVPKERVILYALAKTEHEKQVSDARMVVQNLVMGLKTLLYSIANYGNTAGQRMAPMGGSQHTVGLREEEVRQAARALAAGIPCLQLFKGVERVPERPTDIYDSFADIFTVLQEPRDLVEMLALRMDLLFESLLNDERLLRVAMQLLSNVNVGPQFAHVLLNHLVDKQLSSVQQPETKEGRLTLRLLGMLFDGLGAFPAMEGIVAPTFPRLILNTLTLLREAEEKGGYLELLAIVFRALSAGKFEELLALFGGASGTTPLLLPTLSLLRAILKGPCAGQHKNLLLELCLTMPARLSEQLAGLPRLMPPLVMALKGPPQLVQLALRILEYWIDSLNPEFLEPAMAGVSTQLLTALISHLKPEPYPYGAKALMLLGKLGGRNRRFLKEPQELEVRDNPECGLRLILTFHPSTNFLVPLDRCIALARTALAPNSTATEHHRKHALALVQTCATAVLSLRNPDDSTLPGLPRDKLAAVLFGEAPPPQVDMVKSVQEMGQKTKIQLNAERQVLKGLMAVLLACGNAKDLQPQAAEFRDGMTRHFAFLFAAGVLEGAVASMGRAMLLTSPRSSGSGGPSEAGEALLETMRLKELSPLLFLDAIVEVLSEEEAERSESGLQAIGIFMDTLLTVNAAQKARAHGQPARDNPTQDGDIPMPDAPAEPLQAASAQMPAGVSEWRDGRFPRAVSEILARVVHCCYGDTWPTRLGGAAAVALITSKLPRDQLLVHVAACVRALFAVVRCLPSHAAKQRRELSSSLHAILARTLYPDGYSPPPKQPKAPTQAQQAQGSTGLNDEGRAGGAAGPQGDAEGGAFGTNLMADGADGAAANGVASPGSQMEHASSDAAAAAPSEAAAGAASAQPLSRASSGTEAAKSPSKDPAVGLEEPTGDSAEPPTSAPPPDTSLDVTDPLPEGHTADCVEVIALELLNPRACDAVRKAATDCLMLIAEATRRSASVLMKPTLSKASPTVEKRHILPLKHVALQTGHAAVLSWLLQQRPVPIPLTPDLVTIIHEAFVCTEADDPQLLAQLAASARPTAAEQLDKLRYACLDLMCAALAWEEFRTTQSPTPAPPEGTPANAPRPRYRDRGELNDLRNKAVNMLFKQLTSTDKSVVEVANAGLTAVIRHQRMPKALLQTSLRPILVQLAHYRQLQLPLLKGLACLLHLLSNWFNITLGEKLIDHLKKWLEPDKVTAPPHSWETGEEAAVAAATLNLFHLLPNQAVKFLETSERPGLVVLTIELEGALALTPNNLHATKMWSPYREPLTLYLNKYCQPAVAYFLDVTRMANPCYFHRLLDIIRSPLGGPLLKQLSQATERLCTLLSTVPDRSNQQAAQVQADAQMHCLHLLAAMVKLLPGWLPQPLVELLHQRWLSPERKARALSEETAPSRQLMETKRIAKALMAHVLADHRGSLPILFDLLEAFTMRTRVSLAFLHEFFTRTLGQAFGEEDKREVLKAFLVAFRERTRPEEQLVHAVRLLILPLVEQGLAAGQQVLEPDTLAAMVADMFDPPEELANAYGDDMKLELLRLATLLIQKAPGLLVVHRKELIKFGWNHLKRNDSSAKYYAFLNVCHFLDAYHAPEKIVLQVFVALLRTCEADGRRVLVRQALDVLTPALVRQLPPPAPGERFPIWVRYTKKVLVEEGHQMSHLIHIWQLLVRHADMFYASRAQFVPQMVSSLMKLGLPQNAALENRRLAIDLAALLVRWEQQRLTSPPPAPAADQQGSEASGRSPGGKSTGMDILTVAP</sequence>
<dbReference type="EMBL" id="JALJOQ010000198">
    <property type="protein sequence ID" value="KAK9790102.1"/>
    <property type="molecule type" value="Genomic_DNA"/>
</dbReference>
<organism evidence="2 3">
    <name type="scientific">Symbiochloris irregularis</name>
    <dbReference type="NCBI Taxonomy" id="706552"/>
    <lineage>
        <taxon>Eukaryota</taxon>
        <taxon>Viridiplantae</taxon>
        <taxon>Chlorophyta</taxon>
        <taxon>core chlorophytes</taxon>
        <taxon>Trebouxiophyceae</taxon>
        <taxon>Trebouxiales</taxon>
        <taxon>Trebouxiaceae</taxon>
        <taxon>Symbiochloris</taxon>
    </lineage>
</organism>
<proteinExistence type="predicted"/>
<feature type="compositionally biased region" description="Gly residues" evidence="1">
    <location>
        <begin position="1275"/>
        <end position="1290"/>
    </location>
</feature>
<evidence type="ECO:0000313" key="3">
    <source>
        <dbReference type="Proteomes" id="UP001465755"/>
    </source>
</evidence>
<dbReference type="InterPro" id="IPR046807">
    <property type="entry name" value="Tra1_central"/>
</dbReference>
<feature type="region of interest" description="Disordered" evidence="1">
    <location>
        <begin position="1243"/>
        <end position="1388"/>
    </location>
</feature>
<dbReference type="GO" id="GO:0005634">
    <property type="term" value="C:nucleus"/>
    <property type="evidence" value="ECO:0007669"/>
    <property type="project" value="TreeGrafter"/>
</dbReference>
<comment type="caution">
    <text evidence="2">The sequence shown here is derived from an EMBL/GenBank/DDBJ whole genome shotgun (WGS) entry which is preliminary data.</text>
</comment>
<feature type="region of interest" description="Disordered" evidence="1">
    <location>
        <begin position="2188"/>
        <end position="2222"/>
    </location>
</feature>
<feature type="compositionally biased region" description="Low complexity" evidence="1">
    <location>
        <begin position="1255"/>
        <end position="1264"/>
    </location>
</feature>
<gene>
    <name evidence="2" type="ORF">WJX73_004461</name>
</gene>
<dbReference type="GO" id="GO:0006355">
    <property type="term" value="P:regulation of DNA-templated transcription"/>
    <property type="evidence" value="ECO:0007669"/>
    <property type="project" value="TreeGrafter"/>
</dbReference>
<feature type="region of interest" description="Disordered" evidence="1">
    <location>
        <begin position="431"/>
        <end position="478"/>
    </location>
</feature>
<feature type="compositionally biased region" description="Low complexity" evidence="1">
    <location>
        <begin position="1319"/>
        <end position="1336"/>
    </location>
</feature>
<dbReference type="InterPro" id="IPR050517">
    <property type="entry name" value="DDR_Repair_Kinase"/>
</dbReference>